<dbReference type="EMBL" id="CP003531">
    <property type="protein sequence ID" value="AFK51276.1"/>
    <property type="molecule type" value="Genomic_DNA"/>
</dbReference>
<dbReference type="SUPFAM" id="SSF109755">
    <property type="entry name" value="PhoU-like"/>
    <property type="match status" value="1"/>
</dbReference>
<gene>
    <name evidence="2" type="ordered locus">TCELL_0852</name>
</gene>
<evidence type="ECO:0000313" key="3">
    <source>
        <dbReference type="Proteomes" id="UP000005270"/>
    </source>
</evidence>
<comment type="similarity">
    <text evidence="1">Belongs to the UPF0111 family.</text>
</comment>
<dbReference type="HOGENOM" id="CLU_108788_0_0_2"/>
<dbReference type="PANTHER" id="PTHR36536">
    <property type="entry name" value="UPF0111 PROTEIN HI_1603"/>
    <property type="match status" value="1"/>
</dbReference>
<dbReference type="Proteomes" id="UP000005270">
    <property type="component" value="Chromosome"/>
</dbReference>
<sequence length="220" mass="24659">MSEHGTGKRRVDVIKLKIVDHALKVLETVVALETLFSASLAGSPELDSLFEKVYRLEREADKLKREIISELRMAYVHPIDREDLLKMVTLVDDIAGFSKSASKRILAYTKGGLRVDEPYSSDIKTIIEASRKAVNELVDTIKSVIEGSISSLERLGNVEKLEKEVDDLRLKILEELYKECVASLTPKCVILPGLVDDLESITDVCEDVGVILKLMFSRRL</sequence>
<dbReference type="InParanoid" id="I3TET8"/>
<keyword evidence="3" id="KW-1185">Reference proteome</keyword>
<dbReference type="Pfam" id="PF01865">
    <property type="entry name" value="PhoU_div"/>
    <property type="match status" value="1"/>
</dbReference>
<evidence type="ECO:0000256" key="1">
    <source>
        <dbReference type="ARBA" id="ARBA00008591"/>
    </source>
</evidence>
<name>I3TET8_THEC1</name>
<evidence type="ECO:0008006" key="4">
    <source>
        <dbReference type="Google" id="ProtNLM"/>
    </source>
</evidence>
<evidence type="ECO:0000313" key="2">
    <source>
        <dbReference type="EMBL" id="AFK51276.1"/>
    </source>
</evidence>
<protein>
    <recommendedName>
        <fullName evidence="4">DUF47 family protein</fullName>
    </recommendedName>
</protein>
<dbReference type="InterPro" id="IPR038078">
    <property type="entry name" value="PhoU-like_sf"/>
</dbReference>
<dbReference type="Gene3D" id="1.20.58.220">
    <property type="entry name" value="Phosphate transport system protein phou homolog 2, domain 2"/>
    <property type="match status" value="1"/>
</dbReference>
<proteinExistence type="inferred from homology"/>
<dbReference type="PANTHER" id="PTHR36536:SF3">
    <property type="entry name" value="UPF0111 PROTEIN HI_1603"/>
    <property type="match status" value="1"/>
</dbReference>
<dbReference type="eggNOG" id="arCOG02640">
    <property type="taxonomic scope" value="Archaea"/>
</dbReference>
<dbReference type="InterPro" id="IPR018445">
    <property type="entry name" value="Put_Phosphate_transp_reg"/>
</dbReference>
<dbReference type="RefSeq" id="WP_014737526.1">
    <property type="nucleotide sequence ID" value="NC_017954.1"/>
</dbReference>
<dbReference type="AlphaFoldDB" id="I3TET8"/>
<dbReference type="InterPro" id="IPR002727">
    <property type="entry name" value="DUF47"/>
</dbReference>
<dbReference type="KEGG" id="thg:TCELL_0852"/>
<accession>I3TET8</accession>
<organism evidence="2 3">
    <name type="scientific">Thermogladius calderae (strain DSM 22663 / VKM B-2946 / 1633)</name>
    <dbReference type="NCBI Taxonomy" id="1184251"/>
    <lineage>
        <taxon>Archaea</taxon>
        <taxon>Thermoproteota</taxon>
        <taxon>Thermoprotei</taxon>
        <taxon>Desulfurococcales</taxon>
        <taxon>Desulfurococcaceae</taxon>
        <taxon>Thermogladius</taxon>
    </lineage>
</organism>
<dbReference type="OrthoDB" id="145921at2157"/>
<reference evidence="2 3" key="1">
    <citation type="journal article" date="2012" name="J. Bacteriol.">
        <title>Complete genome sequence of the hyperthermophilic cellulolytic Crenarchaeon 'Thermogladius cellulolyticus' 1633.</title>
        <authorList>
            <person name="Mardanov A.V."/>
            <person name="Kochetkova T.V."/>
            <person name="Beletsky A.V."/>
            <person name="Bonch-Osmolovskaya E.A."/>
            <person name="Ravin N.V."/>
            <person name="Skryabin K.G."/>
        </authorList>
    </citation>
    <scope>NUCLEOTIDE SEQUENCE [LARGE SCALE GENOMIC DNA]</scope>
    <source>
        <strain evidence="3">DSM 22663 / VKM B-2946 / 1633</strain>
    </source>
</reference>
<dbReference type="STRING" id="1184251.TCELL_0852"/>
<dbReference type="GeneID" id="13013169"/>